<dbReference type="Proteomes" id="UP000192333">
    <property type="component" value="Chromosome I"/>
</dbReference>
<evidence type="ECO:0008006" key="3">
    <source>
        <dbReference type="Google" id="ProtNLM"/>
    </source>
</evidence>
<proteinExistence type="predicted"/>
<dbReference type="AlphaFoldDB" id="A0A1W2H6A4"/>
<reference evidence="2" key="1">
    <citation type="submission" date="2017-04" db="EMBL/GenBank/DDBJ databases">
        <authorList>
            <person name="Varghese N."/>
            <person name="Submissions S."/>
        </authorList>
    </citation>
    <scope>NUCLEOTIDE SEQUENCE [LARGE SCALE GENOMIC DNA]</scope>
    <source>
        <strain evidence="2">DSM 16537</strain>
    </source>
</reference>
<evidence type="ECO:0000313" key="2">
    <source>
        <dbReference type="Proteomes" id="UP000192333"/>
    </source>
</evidence>
<name>A0A1W2H6A4_9BACT</name>
<keyword evidence="2" id="KW-1185">Reference proteome</keyword>
<evidence type="ECO:0000313" key="1">
    <source>
        <dbReference type="EMBL" id="SMD44304.1"/>
    </source>
</evidence>
<dbReference type="RefSeq" id="WP_084121095.1">
    <property type="nucleotide sequence ID" value="NZ_LT838813.1"/>
</dbReference>
<organism evidence="1 2">
    <name type="scientific">Aquiflexum balticum DSM 16537</name>
    <dbReference type="NCBI Taxonomy" id="758820"/>
    <lineage>
        <taxon>Bacteria</taxon>
        <taxon>Pseudomonadati</taxon>
        <taxon>Bacteroidota</taxon>
        <taxon>Cytophagia</taxon>
        <taxon>Cytophagales</taxon>
        <taxon>Cyclobacteriaceae</taxon>
        <taxon>Aquiflexum</taxon>
    </lineage>
</organism>
<gene>
    <name evidence="1" type="ORF">SAMN00777080_2924</name>
</gene>
<protein>
    <recommendedName>
        <fullName evidence="3">Tetratricopeptide repeat-containing protein</fullName>
    </recommendedName>
</protein>
<dbReference type="EMBL" id="LT838813">
    <property type="protein sequence ID" value="SMD44304.1"/>
    <property type="molecule type" value="Genomic_DNA"/>
</dbReference>
<accession>A0A1W2H6A4</accession>
<sequence length="223" mass="26208">MNKKEKIESLFHETINNRFDMSFVDKFIKLKSIYTHDKRLQKECDLNIAMIYSNNGHLESALDIFLELIKERNIISPYHFEIITLYSINHLTQLGRLEGARNIFEENVHAKELTAFNFRLTMLAWFVENFNPSNAELLPFKGLFDNAKEDLGYLSKEPELKAQILEANNLQKITARNYGNVNISLRGKSTMEQIEIIKKFINTDPPLFFRELAEKLLFERESR</sequence>